<sequence>MEKPLVAGGQGVLDVGDGHLEGGTRRGFGADRAEWQDRDSAQRRRPVADSNEVTRIDAPVGEQAADVEPSDVVATLLRNGRWNDAATYYPNVEDPSAVDHASLLLSAGRPAEAHALLTDHAADDEDEAWTGFVDQVDAVIGGDATRFPDLVTAAQNLWPSPLLLLLMLRAADAAGQPDTGTHYAKLLQEQLPGDVDAARVVAVGLVGDGNYAAAVHVIDRAELIRCIDEPDPLAATLDELIAAGDRASVRALVTIGRFMHRELDPTQPVTDADRAARQRWRIAYRNNAPHRWRRYAPHLVLFAVGAAIAITIGNGLPVVLVSVALGAWVRIRPLPGMDLRTSQIVRATADPLQALKSRTYRPIDVFTFILTLMAGIALVAQLPRLPHWVEPLETITVVAIAFAAARGRRRWVRYERQRLALPPPDPHTCRCLDTTALRGEGTRGYVFNHLFPVGTVPAAPRWQVLQCLQTHARYLDLPHAELTLRLPATPPRHRVPTHGP</sequence>
<accession>A0ABP6TC82</accession>
<dbReference type="EMBL" id="BAAAYN010000064">
    <property type="protein sequence ID" value="GAA3397189.1"/>
    <property type="molecule type" value="Genomic_DNA"/>
</dbReference>
<keyword evidence="2" id="KW-0812">Transmembrane</keyword>
<proteinExistence type="predicted"/>
<feature type="compositionally biased region" description="Basic and acidic residues" evidence="1">
    <location>
        <begin position="16"/>
        <end position="42"/>
    </location>
</feature>
<keyword evidence="2" id="KW-0472">Membrane</keyword>
<feature type="region of interest" description="Disordered" evidence="1">
    <location>
        <begin position="1"/>
        <end position="50"/>
    </location>
</feature>
<comment type="caution">
    <text evidence="3">The sequence shown here is derived from an EMBL/GenBank/DDBJ whole genome shotgun (WGS) entry which is preliminary data.</text>
</comment>
<evidence type="ECO:0000256" key="2">
    <source>
        <dbReference type="SAM" id="Phobius"/>
    </source>
</evidence>
<evidence type="ECO:0000313" key="4">
    <source>
        <dbReference type="Proteomes" id="UP001501676"/>
    </source>
</evidence>
<name>A0ABP6TC82_9ACTN</name>
<gene>
    <name evidence="3" type="ORF">GCM10020369_76540</name>
</gene>
<keyword evidence="2" id="KW-1133">Transmembrane helix</keyword>
<feature type="transmembrane region" description="Helical" evidence="2">
    <location>
        <begin position="363"/>
        <end position="382"/>
    </location>
</feature>
<reference evidence="4" key="1">
    <citation type="journal article" date="2019" name="Int. J. Syst. Evol. Microbiol.">
        <title>The Global Catalogue of Microorganisms (GCM) 10K type strain sequencing project: providing services to taxonomists for standard genome sequencing and annotation.</title>
        <authorList>
            <consortium name="The Broad Institute Genomics Platform"/>
            <consortium name="The Broad Institute Genome Sequencing Center for Infectious Disease"/>
            <person name="Wu L."/>
            <person name="Ma J."/>
        </authorList>
    </citation>
    <scope>NUCLEOTIDE SEQUENCE [LARGE SCALE GENOMIC DNA]</scope>
    <source>
        <strain evidence="4">JCM 9458</strain>
    </source>
</reference>
<dbReference type="Proteomes" id="UP001501676">
    <property type="component" value="Unassembled WGS sequence"/>
</dbReference>
<feature type="transmembrane region" description="Helical" evidence="2">
    <location>
        <begin position="299"/>
        <end position="329"/>
    </location>
</feature>
<organism evidence="3 4">
    <name type="scientific">Cryptosporangium minutisporangium</name>
    <dbReference type="NCBI Taxonomy" id="113569"/>
    <lineage>
        <taxon>Bacteria</taxon>
        <taxon>Bacillati</taxon>
        <taxon>Actinomycetota</taxon>
        <taxon>Actinomycetes</taxon>
        <taxon>Cryptosporangiales</taxon>
        <taxon>Cryptosporangiaceae</taxon>
        <taxon>Cryptosporangium</taxon>
    </lineage>
</organism>
<feature type="transmembrane region" description="Helical" evidence="2">
    <location>
        <begin position="388"/>
        <end position="405"/>
    </location>
</feature>
<protein>
    <submittedName>
        <fullName evidence="3">Uncharacterized protein</fullName>
    </submittedName>
</protein>
<evidence type="ECO:0000256" key="1">
    <source>
        <dbReference type="SAM" id="MobiDB-lite"/>
    </source>
</evidence>
<keyword evidence="4" id="KW-1185">Reference proteome</keyword>
<evidence type="ECO:0000313" key="3">
    <source>
        <dbReference type="EMBL" id="GAA3397189.1"/>
    </source>
</evidence>